<dbReference type="EMBL" id="CAAALY010105982">
    <property type="protein sequence ID" value="VEL29762.1"/>
    <property type="molecule type" value="Genomic_DNA"/>
</dbReference>
<reference evidence="1" key="1">
    <citation type="submission" date="2018-11" db="EMBL/GenBank/DDBJ databases">
        <authorList>
            <consortium name="Pathogen Informatics"/>
        </authorList>
    </citation>
    <scope>NUCLEOTIDE SEQUENCE</scope>
</reference>
<accession>A0A3S5C1S8</accession>
<protein>
    <submittedName>
        <fullName evidence="1">Uncharacterized protein</fullName>
    </submittedName>
</protein>
<name>A0A3S5C1S8_9PLAT</name>
<dbReference type="Gene3D" id="3.40.800.10">
    <property type="entry name" value="Ureohydrolase domain"/>
    <property type="match status" value="1"/>
</dbReference>
<sequence length="87" mass="9624">MSDMLFRLDDPRLGKIIKHRADISGTKSKDDISIGFIGFPNDEGVRRNLGRIGSAQGPGVIRELLPKLGCLINREFNVDLSGYLILI</sequence>
<comment type="caution">
    <text evidence="1">The sequence shown here is derived from an EMBL/GenBank/DDBJ whole genome shotgun (WGS) entry which is preliminary data.</text>
</comment>
<dbReference type="InterPro" id="IPR023696">
    <property type="entry name" value="Ureohydrolase_dom_sf"/>
</dbReference>
<gene>
    <name evidence="1" type="ORF">PXEA_LOCUS23202</name>
</gene>
<evidence type="ECO:0000313" key="1">
    <source>
        <dbReference type="EMBL" id="VEL29762.1"/>
    </source>
</evidence>
<organism evidence="1 2">
    <name type="scientific">Protopolystoma xenopodis</name>
    <dbReference type="NCBI Taxonomy" id="117903"/>
    <lineage>
        <taxon>Eukaryota</taxon>
        <taxon>Metazoa</taxon>
        <taxon>Spiralia</taxon>
        <taxon>Lophotrochozoa</taxon>
        <taxon>Platyhelminthes</taxon>
        <taxon>Monogenea</taxon>
        <taxon>Polyopisthocotylea</taxon>
        <taxon>Polystomatidea</taxon>
        <taxon>Polystomatidae</taxon>
        <taxon>Protopolystoma</taxon>
    </lineage>
</organism>
<dbReference type="OrthoDB" id="288726at2759"/>
<dbReference type="AlphaFoldDB" id="A0A3S5C1S8"/>
<proteinExistence type="predicted"/>
<dbReference type="SUPFAM" id="SSF52768">
    <property type="entry name" value="Arginase/deacetylase"/>
    <property type="match status" value="1"/>
</dbReference>
<evidence type="ECO:0000313" key="2">
    <source>
        <dbReference type="Proteomes" id="UP000784294"/>
    </source>
</evidence>
<dbReference type="Proteomes" id="UP000784294">
    <property type="component" value="Unassembled WGS sequence"/>
</dbReference>
<keyword evidence="2" id="KW-1185">Reference proteome</keyword>